<keyword evidence="7" id="KW-1133">Transmembrane helix</keyword>
<proteinExistence type="inferred from homology"/>
<dbReference type="Pfam" id="PF00394">
    <property type="entry name" value="Cu-oxidase"/>
    <property type="match status" value="1"/>
</dbReference>
<keyword evidence="2" id="KW-0479">Metal-binding</keyword>
<keyword evidence="3" id="KW-0732">Signal</keyword>
<sequence length="697" mass="76523">MDPVAKGPVLLLSLSTCPSKTPLGPSLEVSPQLNISWGTTAKMKSKDQLIEPTQLGTPQGRSQTRKSRVFWASCLSTLCLFALFGAWHRADPQRQLLGTWGRQPADKQDRLTRSYTLQSGVRWMNPDGGRWRVMFVCNGQSPCPTLYAEEGDLVELTVRSDVYSQSTIHWSGIGHKETGGWNDGVAGVSQFPILPRGNFTSFIDTTGSWGLNWYAEHTTAASADGLYGMVYVAPSSSRPRPYRLITSDGIELRKIMEAERQVRHLAIKNHQHRDTGWKMLRMRAEGSEFYCYDSILVNGKGRVHCRQPGFEKLNGQDLDETGCIQPPGLPDESCTPSNADYEVIETEGRSYIMMNLINIGFEHSVVVSIDNHKMIVVANNGGFVNPEETDVVYVPSAGRVTVLVRLNAEPGDYAMRISSTSQMQNLQSYSILRYPASRRPVYGQPMEVPQPSSPDSICVLPDGSARDGCKTVNGQFIAPHPASPPPKAEKSGNEAAADYTFHLAAGSQESLTEPHVPEYFLNGKPWQLFRSSLTPLLFQVANKSSSGDSLGKPVIEGIPMGSVVDLIIENELNDTIPLYKHAEAAWLLGAQPHQGFPFQSVEDAVAAQGEVSRSLNLHDPSLVTVHDLPPLGWSVLRFKVTAKAATMIHAVKLRYFALGMSAPIMEGILADDPVKLPESAVNRPHVVFEPKNDGVFG</sequence>
<evidence type="ECO:0000256" key="2">
    <source>
        <dbReference type="ARBA" id="ARBA00022723"/>
    </source>
</evidence>
<evidence type="ECO:0000256" key="5">
    <source>
        <dbReference type="ARBA" id="ARBA00023008"/>
    </source>
</evidence>
<dbReference type="GO" id="GO:0016491">
    <property type="term" value="F:oxidoreductase activity"/>
    <property type="evidence" value="ECO:0007669"/>
    <property type="project" value="UniProtKB-KW"/>
</dbReference>
<dbReference type="InterPro" id="IPR011707">
    <property type="entry name" value="Cu-oxidase-like_N"/>
</dbReference>
<evidence type="ECO:0000256" key="6">
    <source>
        <dbReference type="ARBA" id="ARBA00023180"/>
    </source>
</evidence>
<accession>A0A1B7YGR3</accession>
<evidence type="ECO:0000259" key="8">
    <source>
        <dbReference type="Pfam" id="PF00394"/>
    </source>
</evidence>
<dbReference type="PANTHER" id="PTHR11709">
    <property type="entry name" value="MULTI-COPPER OXIDASE"/>
    <property type="match status" value="1"/>
</dbReference>
<evidence type="ECO:0000256" key="1">
    <source>
        <dbReference type="ARBA" id="ARBA00010609"/>
    </source>
</evidence>
<dbReference type="InterPro" id="IPR008972">
    <property type="entry name" value="Cupredoxin"/>
</dbReference>
<evidence type="ECO:0000313" key="12">
    <source>
        <dbReference type="Proteomes" id="UP000092177"/>
    </source>
</evidence>
<reference evidence="12" key="1">
    <citation type="journal article" date="2017" name="BMC Genomics">
        <title>Gapless genome assembly of Colletotrichum higginsianum reveals chromosome structure and association of transposable elements with secondary metabolite gene clusters.</title>
        <authorList>
            <person name="Dallery J.-F."/>
            <person name="Lapalu N."/>
            <person name="Zampounis A."/>
            <person name="Pigne S."/>
            <person name="Luyten I."/>
            <person name="Amselem J."/>
            <person name="Wittenberg A.H.J."/>
            <person name="Zhou S."/>
            <person name="de Queiroz M.V."/>
            <person name="Robin G.P."/>
            <person name="Auger A."/>
            <person name="Hainaut M."/>
            <person name="Henrissat B."/>
            <person name="Kim K.-T."/>
            <person name="Lee Y.-H."/>
            <person name="Lespinet O."/>
            <person name="Schwartz D.C."/>
            <person name="Thon M.R."/>
            <person name="O'Connell R.J."/>
        </authorList>
    </citation>
    <scope>NUCLEOTIDE SEQUENCE [LARGE SCALE GENOMIC DNA]</scope>
    <source>
        <strain evidence="12">IMI 349063</strain>
    </source>
</reference>
<dbReference type="AlphaFoldDB" id="A0A1B7YGR3"/>
<dbReference type="Proteomes" id="UP000092177">
    <property type="component" value="Chromosome 4"/>
</dbReference>
<keyword evidence="7" id="KW-0472">Membrane</keyword>
<feature type="domain" description="Plastocyanin-like" evidence="10">
    <location>
        <begin position="124"/>
        <end position="235"/>
    </location>
</feature>
<keyword evidence="4" id="KW-0560">Oxidoreductase</keyword>
<keyword evidence="6" id="KW-0325">Glycoprotein</keyword>
<evidence type="ECO:0000256" key="4">
    <source>
        <dbReference type="ARBA" id="ARBA00023002"/>
    </source>
</evidence>
<dbReference type="EMBL" id="LTAN01000004">
    <property type="protein sequence ID" value="OBR11195.1"/>
    <property type="molecule type" value="Genomic_DNA"/>
</dbReference>
<evidence type="ECO:0000313" key="11">
    <source>
        <dbReference type="EMBL" id="OBR11195.1"/>
    </source>
</evidence>
<dbReference type="Pfam" id="PF07731">
    <property type="entry name" value="Cu-oxidase_2"/>
    <property type="match status" value="1"/>
</dbReference>
<feature type="domain" description="Plastocyanin-like" evidence="9">
    <location>
        <begin position="556"/>
        <end position="666"/>
    </location>
</feature>
<dbReference type="CDD" id="cd13876">
    <property type="entry name" value="CuRO_2_Abr2_like"/>
    <property type="match status" value="1"/>
</dbReference>
<dbReference type="VEuPathDB" id="FungiDB:CH63R_06887"/>
<dbReference type="Gene3D" id="2.60.40.420">
    <property type="entry name" value="Cupredoxins - blue copper proteins"/>
    <property type="match status" value="3"/>
</dbReference>
<comment type="caution">
    <text evidence="11">The sequence shown here is derived from an EMBL/GenBank/DDBJ whole genome shotgun (WGS) entry which is preliminary data.</text>
</comment>
<comment type="similarity">
    <text evidence="1">Belongs to the multicopper oxidase family.</text>
</comment>
<evidence type="ECO:0000259" key="9">
    <source>
        <dbReference type="Pfam" id="PF07731"/>
    </source>
</evidence>
<keyword evidence="12" id="KW-1185">Reference proteome</keyword>
<dbReference type="GeneID" id="28865969"/>
<dbReference type="PANTHER" id="PTHR11709:SF488">
    <property type="entry name" value="LACCASE-RELATED"/>
    <property type="match status" value="1"/>
</dbReference>
<dbReference type="InterPro" id="IPR045087">
    <property type="entry name" value="Cu-oxidase_fam"/>
</dbReference>
<dbReference type="SUPFAM" id="SSF49503">
    <property type="entry name" value="Cupredoxins"/>
    <property type="match status" value="3"/>
</dbReference>
<dbReference type="InterPro" id="IPR011706">
    <property type="entry name" value="Cu-oxidase_C"/>
</dbReference>
<dbReference type="InterPro" id="IPR001117">
    <property type="entry name" value="Cu-oxidase_2nd"/>
</dbReference>
<dbReference type="Pfam" id="PF07732">
    <property type="entry name" value="Cu-oxidase_3"/>
    <property type="match status" value="1"/>
</dbReference>
<name>A0A1B7YGR3_COLHI</name>
<organism evidence="11 12">
    <name type="scientific">Colletotrichum higginsianum (strain IMI 349063)</name>
    <name type="common">Crucifer anthracnose fungus</name>
    <dbReference type="NCBI Taxonomy" id="759273"/>
    <lineage>
        <taxon>Eukaryota</taxon>
        <taxon>Fungi</taxon>
        <taxon>Dikarya</taxon>
        <taxon>Ascomycota</taxon>
        <taxon>Pezizomycotina</taxon>
        <taxon>Sordariomycetes</taxon>
        <taxon>Hypocreomycetidae</taxon>
        <taxon>Glomerellales</taxon>
        <taxon>Glomerellaceae</taxon>
        <taxon>Colletotrichum</taxon>
        <taxon>Colletotrichum destructivum species complex</taxon>
    </lineage>
</organism>
<feature type="domain" description="Plastocyanin-like" evidence="8">
    <location>
        <begin position="292"/>
        <end position="434"/>
    </location>
</feature>
<keyword evidence="7" id="KW-0812">Transmembrane</keyword>
<evidence type="ECO:0000256" key="7">
    <source>
        <dbReference type="SAM" id="Phobius"/>
    </source>
</evidence>
<dbReference type="GO" id="GO:0005507">
    <property type="term" value="F:copper ion binding"/>
    <property type="evidence" value="ECO:0007669"/>
    <property type="project" value="InterPro"/>
</dbReference>
<dbReference type="OrthoDB" id="2121828at2759"/>
<gene>
    <name evidence="11" type="ORF">CH63R_06887</name>
</gene>
<evidence type="ECO:0000259" key="10">
    <source>
        <dbReference type="Pfam" id="PF07732"/>
    </source>
</evidence>
<protein>
    <submittedName>
        <fullName evidence="11">Multicopper oxidase</fullName>
    </submittedName>
</protein>
<dbReference type="KEGG" id="chig:CH63R_06887"/>
<keyword evidence="5" id="KW-0186">Copper</keyword>
<feature type="transmembrane region" description="Helical" evidence="7">
    <location>
        <begin position="69"/>
        <end position="87"/>
    </location>
</feature>
<evidence type="ECO:0000256" key="3">
    <source>
        <dbReference type="ARBA" id="ARBA00022729"/>
    </source>
</evidence>
<dbReference type="RefSeq" id="XP_018159712.1">
    <property type="nucleotide sequence ID" value="XM_018301862.1"/>
</dbReference>